<dbReference type="EMBL" id="VRZA01000007">
    <property type="protein sequence ID" value="TXS90784.1"/>
    <property type="molecule type" value="Genomic_DNA"/>
</dbReference>
<dbReference type="Proteomes" id="UP000321039">
    <property type="component" value="Unassembled WGS sequence"/>
</dbReference>
<comment type="caution">
    <text evidence="2">The sequence shown here is derived from an EMBL/GenBank/DDBJ whole genome shotgun (WGS) entry which is preliminary data.</text>
</comment>
<protein>
    <recommendedName>
        <fullName evidence="4">Lipoprotein</fullName>
    </recommendedName>
</protein>
<feature type="compositionally biased region" description="Basic and acidic residues" evidence="1">
    <location>
        <begin position="101"/>
        <end position="111"/>
    </location>
</feature>
<evidence type="ECO:0000256" key="1">
    <source>
        <dbReference type="SAM" id="MobiDB-lite"/>
    </source>
</evidence>
<dbReference type="RefSeq" id="WP_148069782.1">
    <property type="nucleotide sequence ID" value="NZ_VRZA01000007.1"/>
</dbReference>
<keyword evidence="3" id="KW-1185">Reference proteome</keyword>
<dbReference type="AlphaFoldDB" id="A0A5C8ZSN8"/>
<evidence type="ECO:0008006" key="4">
    <source>
        <dbReference type="Google" id="ProtNLM"/>
    </source>
</evidence>
<proteinExistence type="predicted"/>
<reference evidence="2 3" key="1">
    <citation type="submission" date="2019-08" db="EMBL/GenBank/DDBJ databases">
        <title>Parahaliea maris sp. nov., isolated from the surface seawater.</title>
        <authorList>
            <person name="Liu Y."/>
        </authorList>
    </citation>
    <scope>NUCLEOTIDE SEQUENCE [LARGE SCALE GENOMIC DNA]</scope>
    <source>
        <strain evidence="2 3">HSLHS9</strain>
    </source>
</reference>
<accession>A0A5C8ZSN8</accession>
<evidence type="ECO:0000313" key="2">
    <source>
        <dbReference type="EMBL" id="TXS90784.1"/>
    </source>
</evidence>
<organism evidence="2 3">
    <name type="scientific">Parahaliea maris</name>
    <dbReference type="NCBI Taxonomy" id="2716870"/>
    <lineage>
        <taxon>Bacteria</taxon>
        <taxon>Pseudomonadati</taxon>
        <taxon>Pseudomonadota</taxon>
        <taxon>Gammaproteobacteria</taxon>
        <taxon>Cellvibrionales</taxon>
        <taxon>Halieaceae</taxon>
        <taxon>Parahaliea</taxon>
    </lineage>
</organism>
<evidence type="ECO:0000313" key="3">
    <source>
        <dbReference type="Proteomes" id="UP000321039"/>
    </source>
</evidence>
<feature type="region of interest" description="Disordered" evidence="1">
    <location>
        <begin position="101"/>
        <end position="126"/>
    </location>
</feature>
<name>A0A5C8ZSN8_9GAMM</name>
<gene>
    <name evidence="2" type="ORF">FV139_17565</name>
</gene>
<sequence length="126" mass="13790">MTTLLLVLMAAGCETTDSSLQAAGKTEAYITGFHDGRHSGMKEAGNYLEHMVKDTQRFETETDYREGWLAGEEEGIRMQQQADAAVGSAAGYQITKDANKSVKRDIEKAGKEATQNIDTDSLKNLK</sequence>